<name>A0A4C1VUX6_EUMVA</name>
<dbReference type="AlphaFoldDB" id="A0A4C1VUX6"/>
<keyword evidence="2" id="KW-1185">Reference proteome</keyword>
<proteinExistence type="predicted"/>
<dbReference type="EMBL" id="BGZK01000416">
    <property type="protein sequence ID" value="GBP42340.1"/>
    <property type="molecule type" value="Genomic_DNA"/>
</dbReference>
<dbReference type="Proteomes" id="UP000299102">
    <property type="component" value="Unassembled WGS sequence"/>
</dbReference>
<protein>
    <submittedName>
        <fullName evidence="1">Uncharacterized protein</fullName>
    </submittedName>
</protein>
<sequence>MLTILPQIEALLNSRPLSVLNSDSVEPLPLTPSHFLTLTPLKPLPAPDVSHESTNILKCEHLLDKVIQSYWKRLKDEVSHTLQILKNEIFSLILYKKKLLLFYVKTTLFPYTGRWGSLLQ</sequence>
<gene>
    <name evidence="1" type="ORF">EVAR_29596_1</name>
</gene>
<reference evidence="1 2" key="1">
    <citation type="journal article" date="2019" name="Commun. Biol.">
        <title>The bagworm genome reveals a unique fibroin gene that provides high tensile strength.</title>
        <authorList>
            <person name="Kono N."/>
            <person name="Nakamura H."/>
            <person name="Ohtoshi R."/>
            <person name="Tomita M."/>
            <person name="Numata K."/>
            <person name="Arakawa K."/>
        </authorList>
    </citation>
    <scope>NUCLEOTIDE SEQUENCE [LARGE SCALE GENOMIC DNA]</scope>
</reference>
<evidence type="ECO:0000313" key="1">
    <source>
        <dbReference type="EMBL" id="GBP42340.1"/>
    </source>
</evidence>
<dbReference type="OrthoDB" id="8194935at2759"/>
<accession>A0A4C1VUX6</accession>
<evidence type="ECO:0000313" key="2">
    <source>
        <dbReference type="Proteomes" id="UP000299102"/>
    </source>
</evidence>
<organism evidence="1 2">
    <name type="scientific">Eumeta variegata</name>
    <name type="common">Bagworm moth</name>
    <name type="synonym">Eumeta japonica</name>
    <dbReference type="NCBI Taxonomy" id="151549"/>
    <lineage>
        <taxon>Eukaryota</taxon>
        <taxon>Metazoa</taxon>
        <taxon>Ecdysozoa</taxon>
        <taxon>Arthropoda</taxon>
        <taxon>Hexapoda</taxon>
        <taxon>Insecta</taxon>
        <taxon>Pterygota</taxon>
        <taxon>Neoptera</taxon>
        <taxon>Endopterygota</taxon>
        <taxon>Lepidoptera</taxon>
        <taxon>Glossata</taxon>
        <taxon>Ditrysia</taxon>
        <taxon>Tineoidea</taxon>
        <taxon>Psychidae</taxon>
        <taxon>Oiketicinae</taxon>
        <taxon>Eumeta</taxon>
    </lineage>
</organism>
<comment type="caution">
    <text evidence="1">The sequence shown here is derived from an EMBL/GenBank/DDBJ whole genome shotgun (WGS) entry which is preliminary data.</text>
</comment>